<dbReference type="Pfam" id="PF07963">
    <property type="entry name" value="N_methyl"/>
    <property type="match status" value="1"/>
</dbReference>
<evidence type="ECO:0000256" key="4">
    <source>
        <dbReference type="ARBA" id="ARBA00022481"/>
    </source>
</evidence>
<organism evidence="11 12">
    <name type="scientific">Thauera humireducens</name>
    <dbReference type="NCBI Taxonomy" id="1134435"/>
    <lineage>
        <taxon>Bacteria</taxon>
        <taxon>Pseudomonadati</taxon>
        <taxon>Pseudomonadota</taxon>
        <taxon>Betaproteobacteria</taxon>
        <taxon>Rhodocyclales</taxon>
        <taxon>Zoogloeaceae</taxon>
        <taxon>Thauera</taxon>
    </lineage>
</organism>
<dbReference type="Proteomes" id="UP000036902">
    <property type="component" value="Chromosome"/>
</dbReference>
<comment type="similarity">
    <text evidence="2 9">Belongs to the GSP I family.</text>
</comment>
<dbReference type="PANTHER" id="PTHR38779:SF2">
    <property type="entry name" value="TYPE II SECRETION SYSTEM PROTEIN I-RELATED"/>
    <property type="match status" value="1"/>
</dbReference>
<comment type="subcellular location">
    <subcellularLocation>
        <location evidence="1 9">Cell inner membrane</location>
        <topology evidence="1 9">Single-pass membrane protein</topology>
    </subcellularLocation>
</comment>
<evidence type="ECO:0000256" key="6">
    <source>
        <dbReference type="ARBA" id="ARBA00022692"/>
    </source>
</evidence>
<sequence length="121" mass="13044">MTAATRGFSLLENLIALAIVAVALSAAVRAGTQAIDTGEALAQRTLARWVAQNRLVELRVQPAPPAPGHSSGEAVQGRYRFLWEQTVAQTAQPAWRAVDIVVRDDDGRPRARLGGHVLVQR</sequence>
<evidence type="ECO:0000256" key="9">
    <source>
        <dbReference type="RuleBase" id="RU368030"/>
    </source>
</evidence>
<keyword evidence="6" id="KW-0812">Transmembrane</keyword>
<evidence type="ECO:0000256" key="2">
    <source>
        <dbReference type="ARBA" id="ARBA00008358"/>
    </source>
</evidence>
<proteinExistence type="inferred from homology"/>
<reference evidence="12" key="1">
    <citation type="submission" date="2016-03" db="EMBL/GenBank/DDBJ databases">
        <authorList>
            <person name="Ma C."/>
            <person name="Zhou S."/>
            <person name="Yang G."/>
        </authorList>
    </citation>
    <scope>NUCLEOTIDE SEQUENCE [LARGE SCALE GENOMIC DNA]</scope>
    <source>
        <strain evidence="12">SgZ-1</strain>
    </source>
</reference>
<dbReference type="InterPro" id="IPR012902">
    <property type="entry name" value="N_methyl_site"/>
</dbReference>
<keyword evidence="3" id="KW-1003">Cell membrane</keyword>
<comment type="subunit">
    <text evidence="9">Type II secretion is composed of four main components: the outer membrane complex, the inner membrane complex, the cytoplasmic secretion ATPase and the periplasm-spanning pseudopilus.</text>
</comment>
<evidence type="ECO:0000256" key="3">
    <source>
        <dbReference type="ARBA" id="ARBA00022475"/>
    </source>
</evidence>
<dbReference type="GO" id="GO:0005886">
    <property type="term" value="C:plasma membrane"/>
    <property type="evidence" value="ECO:0007669"/>
    <property type="project" value="UniProtKB-SubCell"/>
</dbReference>
<dbReference type="GO" id="GO:0015628">
    <property type="term" value="P:protein secretion by the type II secretion system"/>
    <property type="evidence" value="ECO:0007669"/>
    <property type="project" value="UniProtKB-UniRule"/>
</dbReference>
<gene>
    <name evidence="11" type="ORF">AC731_003370</name>
</gene>
<dbReference type="GO" id="GO:0015627">
    <property type="term" value="C:type II protein secretion system complex"/>
    <property type="evidence" value="ECO:0007669"/>
    <property type="project" value="UniProtKB-UniRule"/>
</dbReference>
<dbReference type="PANTHER" id="PTHR38779">
    <property type="entry name" value="TYPE II SECRETION SYSTEM PROTEIN I-RELATED"/>
    <property type="match status" value="1"/>
</dbReference>
<keyword evidence="4 9" id="KW-0488">Methylation</keyword>
<evidence type="ECO:0000313" key="12">
    <source>
        <dbReference type="Proteomes" id="UP000036902"/>
    </source>
</evidence>
<keyword evidence="5 9" id="KW-0997">Cell inner membrane</keyword>
<dbReference type="Gene3D" id="3.30.1300.30">
    <property type="entry name" value="GSPII I/J protein-like"/>
    <property type="match status" value="1"/>
</dbReference>
<evidence type="ECO:0000256" key="7">
    <source>
        <dbReference type="ARBA" id="ARBA00022989"/>
    </source>
</evidence>
<comment type="PTM">
    <text evidence="9">Cleaved by prepilin peptidase.</text>
</comment>
<keyword evidence="7" id="KW-1133">Transmembrane helix</keyword>
<feature type="domain" description="Type II secretion system protein GspI C-terminal" evidence="10">
    <location>
        <begin position="41"/>
        <end position="113"/>
    </location>
</feature>
<keyword evidence="8" id="KW-0472">Membrane</keyword>
<dbReference type="InterPro" id="IPR003413">
    <property type="entry name" value="T2SS_GspI_C"/>
</dbReference>
<name>A0A140IE86_9RHOO</name>
<dbReference type="EMBL" id="CP014646">
    <property type="protein sequence ID" value="AMO36061.1"/>
    <property type="molecule type" value="Genomic_DNA"/>
</dbReference>
<dbReference type="InterPro" id="IPR010052">
    <property type="entry name" value="T2SS_protein-GspI"/>
</dbReference>
<dbReference type="SUPFAM" id="SSF54523">
    <property type="entry name" value="Pili subunits"/>
    <property type="match status" value="1"/>
</dbReference>
<keyword evidence="12" id="KW-1185">Reference proteome</keyword>
<dbReference type="Pfam" id="PF02501">
    <property type="entry name" value="T2SSI"/>
    <property type="match status" value="1"/>
</dbReference>
<dbReference type="AlphaFoldDB" id="A0A140IE86"/>
<dbReference type="NCBIfam" id="TIGR02532">
    <property type="entry name" value="IV_pilin_GFxxxE"/>
    <property type="match status" value="1"/>
</dbReference>
<evidence type="ECO:0000313" key="11">
    <source>
        <dbReference type="EMBL" id="AMO36061.1"/>
    </source>
</evidence>
<evidence type="ECO:0000256" key="5">
    <source>
        <dbReference type="ARBA" id="ARBA00022519"/>
    </source>
</evidence>
<protein>
    <recommendedName>
        <fullName evidence="9">Type II secretion system protein I</fullName>
        <shortName evidence="9">T2SS minor pseudopilin I</shortName>
    </recommendedName>
</protein>
<dbReference type="RefSeq" id="WP_004252188.1">
    <property type="nucleotide sequence ID" value="NZ_CP014646.1"/>
</dbReference>
<evidence type="ECO:0000256" key="1">
    <source>
        <dbReference type="ARBA" id="ARBA00004377"/>
    </source>
</evidence>
<dbReference type="STRING" id="1134435.AC731_003370"/>
<dbReference type="InterPro" id="IPR045584">
    <property type="entry name" value="Pilin-like"/>
</dbReference>
<dbReference type="KEGG" id="thu:AC731_003370"/>
<dbReference type="NCBIfam" id="TIGR01707">
    <property type="entry name" value="gspI"/>
    <property type="match status" value="1"/>
</dbReference>
<comment type="function">
    <text evidence="9">Component of the type II secretion system required for the energy-dependent secretion of extracellular factors such as proteases and toxins from the periplasm.</text>
</comment>
<evidence type="ECO:0000259" key="10">
    <source>
        <dbReference type="Pfam" id="PF02501"/>
    </source>
</evidence>
<accession>A0A140IE86</accession>
<evidence type="ECO:0000256" key="8">
    <source>
        <dbReference type="ARBA" id="ARBA00023136"/>
    </source>
</evidence>